<proteinExistence type="predicted"/>
<dbReference type="Proteomes" id="UP000249499">
    <property type="component" value="Plasmid pRt1078"/>
</dbReference>
<reference evidence="3" key="2">
    <citation type="journal article" date="2023" name="MicrobiologyOpen">
        <title>Genomics of the tumorigenes clade of the family Rhizobiaceae and description of Rhizobium rhododendri sp. nov.</title>
        <authorList>
            <person name="Kuzmanovic N."/>
            <person name="diCenzo G.C."/>
            <person name="Bunk B."/>
            <person name="Sproeer C."/>
            <person name="Fruehling A."/>
            <person name="Neumann-Schaal M."/>
            <person name="Overmann J."/>
            <person name="Smalla K."/>
        </authorList>
    </citation>
    <scope>NUCLEOTIDE SEQUENCE [LARGE SCALE GENOMIC DNA]</scope>
    <source>
        <strain evidence="3">1078</strain>
        <plasmid evidence="3">pRt1078</plasmid>
    </source>
</reference>
<sequence length="43" mass="4888">MMELTFWFRSFHPQENGGAGGLLFHGDNRDFPSDLHATQQTHG</sequence>
<dbReference type="EMBL" id="CP117256">
    <property type="protein sequence ID" value="WFR97623.1"/>
    <property type="molecule type" value="Genomic_DNA"/>
</dbReference>
<feature type="region of interest" description="Disordered" evidence="1">
    <location>
        <begin position="15"/>
        <end position="43"/>
    </location>
</feature>
<keyword evidence="3" id="KW-1185">Reference proteome</keyword>
<dbReference type="AlphaFoldDB" id="A0AAF1KLB6"/>
<accession>A0AAF1KLB6</accession>
<name>A0AAF1KLB6_9HYPH</name>
<geneLocation type="plasmid" evidence="2 3">
    <name>pRt1078</name>
</geneLocation>
<gene>
    <name evidence="2" type="ORF">PR017_20735</name>
</gene>
<protein>
    <submittedName>
        <fullName evidence="2">Uncharacterized protein</fullName>
    </submittedName>
</protein>
<dbReference type="KEGG" id="rtu:PR017_20735"/>
<reference evidence="2 3" key="1">
    <citation type="journal article" date="2018" name="Sci. Rep.">
        <title>Rhizobium tumorigenes sp. nov., a novel plant tumorigenic bacterium isolated from cane gall tumors on thornless blackberry.</title>
        <authorList>
            <person name="Kuzmanovi N."/>
            <person name="Smalla K."/>
            <person name="Gronow S."/>
            <person name="PuBawska J."/>
        </authorList>
    </citation>
    <scope>NUCLEOTIDE SEQUENCE [LARGE SCALE GENOMIC DNA]</scope>
    <source>
        <strain evidence="2 3">1078</strain>
    </source>
</reference>
<keyword evidence="2" id="KW-0614">Plasmid</keyword>
<organism evidence="2 3">
    <name type="scientific">Rhizobium tumorigenes</name>
    <dbReference type="NCBI Taxonomy" id="2041385"/>
    <lineage>
        <taxon>Bacteria</taxon>
        <taxon>Pseudomonadati</taxon>
        <taxon>Pseudomonadota</taxon>
        <taxon>Alphaproteobacteria</taxon>
        <taxon>Hyphomicrobiales</taxon>
        <taxon>Rhizobiaceae</taxon>
        <taxon>Rhizobium/Agrobacterium group</taxon>
        <taxon>Rhizobium</taxon>
    </lineage>
</organism>
<evidence type="ECO:0000313" key="2">
    <source>
        <dbReference type="EMBL" id="WFR97623.1"/>
    </source>
</evidence>
<evidence type="ECO:0000313" key="3">
    <source>
        <dbReference type="Proteomes" id="UP000249499"/>
    </source>
</evidence>
<dbReference type="RefSeq" id="WP_275113045.1">
    <property type="nucleotide sequence ID" value="NZ_CP117256.1"/>
</dbReference>
<evidence type="ECO:0000256" key="1">
    <source>
        <dbReference type="SAM" id="MobiDB-lite"/>
    </source>
</evidence>